<reference evidence="1 2" key="1">
    <citation type="submission" date="2024-06" db="EMBL/GenBank/DDBJ databases">
        <title>Novosphingobium rhizovicinus M1R2S20.</title>
        <authorList>
            <person name="Sun J.-Q."/>
        </authorList>
    </citation>
    <scope>NUCLEOTIDE SEQUENCE [LARGE SCALE GENOMIC DNA]</scope>
    <source>
        <strain evidence="1 2">M1R2S20</strain>
    </source>
</reference>
<dbReference type="Proteomes" id="UP001556118">
    <property type="component" value="Unassembled WGS sequence"/>
</dbReference>
<keyword evidence="2" id="KW-1185">Reference proteome</keyword>
<name>A0ABV3RC87_9SPHN</name>
<comment type="caution">
    <text evidence="1">The sequence shown here is derived from an EMBL/GenBank/DDBJ whole genome shotgun (WGS) entry which is preliminary data.</text>
</comment>
<proteinExistence type="predicted"/>
<evidence type="ECO:0000313" key="1">
    <source>
        <dbReference type="EMBL" id="MEW9855713.1"/>
    </source>
</evidence>
<sequence length="150" mass="15744">MGRTTLGKKMGDLSAKSHDAADAAKEKVKAILPGEPGDLHGPSPNPHTNLLIADVALRGSAMLARRVVERGMLGSKYAPQKAKAILKGRTFGETIFHTAIARVATRSVPGAILVGGGLLAKTLYDRSKSSHAARAEGEAELHKMAKKGED</sequence>
<gene>
    <name evidence="1" type="ORF">ABUH87_11215</name>
</gene>
<organism evidence="1 2">
    <name type="scientific">Novosphingobium rhizovicinum</name>
    <dbReference type="NCBI Taxonomy" id="3228928"/>
    <lineage>
        <taxon>Bacteria</taxon>
        <taxon>Pseudomonadati</taxon>
        <taxon>Pseudomonadota</taxon>
        <taxon>Alphaproteobacteria</taxon>
        <taxon>Sphingomonadales</taxon>
        <taxon>Sphingomonadaceae</taxon>
        <taxon>Novosphingobium</taxon>
    </lineage>
</organism>
<dbReference type="RefSeq" id="WP_367773563.1">
    <property type="nucleotide sequence ID" value="NZ_JBFNXR010000044.1"/>
</dbReference>
<accession>A0ABV3RC87</accession>
<evidence type="ECO:0008006" key="3">
    <source>
        <dbReference type="Google" id="ProtNLM"/>
    </source>
</evidence>
<protein>
    <recommendedName>
        <fullName evidence="3">DUF4235 domain-containing protein</fullName>
    </recommendedName>
</protein>
<evidence type="ECO:0000313" key="2">
    <source>
        <dbReference type="Proteomes" id="UP001556118"/>
    </source>
</evidence>
<dbReference type="EMBL" id="JBFNXR010000044">
    <property type="protein sequence ID" value="MEW9855713.1"/>
    <property type="molecule type" value="Genomic_DNA"/>
</dbReference>